<evidence type="ECO:0000256" key="6">
    <source>
        <dbReference type="ARBA" id="ARBA00023136"/>
    </source>
</evidence>
<dbReference type="STRING" id="583355.Caka_2112"/>
<dbReference type="GO" id="GO:0012505">
    <property type="term" value="C:endomembrane system"/>
    <property type="evidence" value="ECO:0007669"/>
    <property type="project" value="UniProtKB-SubCell"/>
</dbReference>
<evidence type="ECO:0000256" key="10">
    <source>
        <dbReference type="RuleBase" id="RU003656"/>
    </source>
</evidence>
<evidence type="ECO:0000256" key="9">
    <source>
        <dbReference type="HAMAP-Rule" id="MF_00530"/>
    </source>
</evidence>
<dbReference type="SUPFAM" id="SSF51344">
    <property type="entry name" value="Epsilon subunit of F1F0-ATP synthase N-terminal domain"/>
    <property type="match status" value="1"/>
</dbReference>
<keyword evidence="9" id="KW-0997">Cell inner membrane</keyword>
<evidence type="ECO:0000256" key="1">
    <source>
        <dbReference type="ARBA" id="ARBA00003543"/>
    </source>
</evidence>
<keyword evidence="13" id="KW-1185">Reference proteome</keyword>
<comment type="subunit">
    <text evidence="9 10">F-type ATPases have 2 components, CF(1) - the catalytic core - and CF(0) - the membrane proton channel. CF(1) has five subunits: alpha(3), beta(3), gamma(1), delta(1), epsilon(1). CF(0) has three main subunits: a, b and c.</text>
</comment>
<dbReference type="CDD" id="cd12152">
    <property type="entry name" value="F1-ATPase_delta"/>
    <property type="match status" value="1"/>
</dbReference>
<evidence type="ECO:0000256" key="7">
    <source>
        <dbReference type="ARBA" id="ARBA00023196"/>
    </source>
</evidence>
<comment type="similarity">
    <text evidence="3 9 10">Belongs to the ATPase epsilon chain family.</text>
</comment>
<dbReference type="RefSeq" id="WP_013043852.1">
    <property type="nucleotide sequence ID" value="NC_014008.1"/>
</dbReference>
<keyword evidence="9" id="KW-1003">Cell membrane</keyword>
<dbReference type="HOGENOM" id="CLU_084338_1_2_0"/>
<evidence type="ECO:0000256" key="2">
    <source>
        <dbReference type="ARBA" id="ARBA00004184"/>
    </source>
</evidence>
<name>D5ELJ4_CORAD</name>
<sequence>MSLTLEIITPDDKVLSTEADQVVLPTESGETGILTGHIPLVTKLVAGELKVIKGAGTEYIAVSSGFAKVIGNTISVLTEAAVDVDEIDLSEVESARERALEALKKAEEEGGDPDELERMQKNISYLVAQSLAKGRRR</sequence>
<comment type="subcellular location">
    <subcellularLocation>
        <location evidence="9">Cell inner membrane</location>
        <topology evidence="9">Peripheral membrane protein</topology>
    </subcellularLocation>
    <subcellularLocation>
        <location evidence="2">Endomembrane system</location>
        <topology evidence="2">Peripheral membrane protein</topology>
    </subcellularLocation>
</comment>
<evidence type="ECO:0000256" key="8">
    <source>
        <dbReference type="ARBA" id="ARBA00023310"/>
    </source>
</evidence>
<feature type="domain" description="ATP synthase F1 complex delta/epsilon subunit N-terminal" evidence="11">
    <location>
        <begin position="3"/>
        <end position="81"/>
    </location>
</feature>
<keyword evidence="7 9" id="KW-0139">CF(1)</keyword>
<accession>D5ELJ4</accession>
<keyword evidence="8 9" id="KW-0066">ATP synthesis</keyword>
<evidence type="ECO:0000256" key="3">
    <source>
        <dbReference type="ARBA" id="ARBA00005712"/>
    </source>
</evidence>
<dbReference type="GO" id="GO:0005886">
    <property type="term" value="C:plasma membrane"/>
    <property type="evidence" value="ECO:0007669"/>
    <property type="project" value="UniProtKB-SubCell"/>
</dbReference>
<dbReference type="InterPro" id="IPR020546">
    <property type="entry name" value="ATP_synth_F1_dsu/esu_N"/>
</dbReference>
<dbReference type="HAMAP" id="MF_00530">
    <property type="entry name" value="ATP_synth_epsil_bac"/>
    <property type="match status" value="1"/>
</dbReference>
<dbReference type="PANTHER" id="PTHR13822">
    <property type="entry name" value="ATP SYNTHASE DELTA/EPSILON CHAIN"/>
    <property type="match status" value="1"/>
</dbReference>
<evidence type="ECO:0000313" key="13">
    <source>
        <dbReference type="Proteomes" id="UP000000925"/>
    </source>
</evidence>
<dbReference type="AlphaFoldDB" id="D5ELJ4"/>
<organism evidence="12 13">
    <name type="scientific">Coraliomargarita akajimensis (strain DSM 45221 / IAM 15411 / JCM 23193 / KCTC 12865 / 04OKA010-24)</name>
    <dbReference type="NCBI Taxonomy" id="583355"/>
    <lineage>
        <taxon>Bacteria</taxon>
        <taxon>Pseudomonadati</taxon>
        <taxon>Verrucomicrobiota</taxon>
        <taxon>Opitutia</taxon>
        <taxon>Puniceicoccales</taxon>
        <taxon>Coraliomargaritaceae</taxon>
        <taxon>Coraliomargarita</taxon>
    </lineage>
</organism>
<dbReference type="Proteomes" id="UP000000925">
    <property type="component" value="Chromosome"/>
</dbReference>
<comment type="function">
    <text evidence="1 9">Produces ATP from ADP in the presence of a proton gradient across the membrane.</text>
</comment>
<dbReference type="GO" id="GO:0005524">
    <property type="term" value="F:ATP binding"/>
    <property type="evidence" value="ECO:0007669"/>
    <property type="project" value="UniProtKB-UniRule"/>
</dbReference>
<evidence type="ECO:0000256" key="4">
    <source>
        <dbReference type="ARBA" id="ARBA00022448"/>
    </source>
</evidence>
<dbReference type="PANTHER" id="PTHR13822:SF10">
    <property type="entry name" value="ATP SYNTHASE EPSILON CHAIN, CHLOROPLASTIC"/>
    <property type="match status" value="1"/>
</dbReference>
<keyword evidence="4 9" id="KW-0813">Transport</keyword>
<reference evidence="12 13" key="1">
    <citation type="journal article" date="2010" name="Stand. Genomic Sci.">
        <title>Complete genome sequence of Coraliomargarita akajimensis type strain (04OKA010-24).</title>
        <authorList>
            <person name="Mavromatis K."/>
            <person name="Abt B."/>
            <person name="Brambilla E."/>
            <person name="Lapidus A."/>
            <person name="Copeland A."/>
            <person name="Deshpande S."/>
            <person name="Nolan M."/>
            <person name="Lucas S."/>
            <person name="Tice H."/>
            <person name="Cheng J.F."/>
            <person name="Han C."/>
            <person name="Detter J.C."/>
            <person name="Woyke T."/>
            <person name="Goodwin L."/>
            <person name="Pitluck S."/>
            <person name="Held B."/>
            <person name="Brettin T."/>
            <person name="Tapia R."/>
            <person name="Ivanova N."/>
            <person name="Mikhailova N."/>
            <person name="Pati A."/>
            <person name="Liolios K."/>
            <person name="Chen A."/>
            <person name="Palaniappan K."/>
            <person name="Land M."/>
            <person name="Hauser L."/>
            <person name="Chang Y.J."/>
            <person name="Jeffries C.D."/>
            <person name="Rohde M."/>
            <person name="Goker M."/>
            <person name="Bristow J."/>
            <person name="Eisen J.A."/>
            <person name="Markowitz V."/>
            <person name="Hugenholtz P."/>
            <person name="Klenk H.P."/>
            <person name="Kyrpides N.C."/>
        </authorList>
    </citation>
    <scope>NUCLEOTIDE SEQUENCE [LARGE SCALE GENOMIC DNA]</scope>
    <source>
        <strain evidence="13">DSM 45221 / IAM 15411 / JCM 23193 / KCTC 12865</strain>
    </source>
</reference>
<evidence type="ECO:0000259" key="11">
    <source>
        <dbReference type="Pfam" id="PF02823"/>
    </source>
</evidence>
<gene>
    <name evidence="9" type="primary">atpC</name>
    <name evidence="12" type="ordered locus">Caka_2112</name>
</gene>
<dbReference type="GO" id="GO:0046933">
    <property type="term" value="F:proton-transporting ATP synthase activity, rotational mechanism"/>
    <property type="evidence" value="ECO:0007669"/>
    <property type="project" value="UniProtKB-UniRule"/>
</dbReference>
<dbReference type="eggNOG" id="COG0355">
    <property type="taxonomic scope" value="Bacteria"/>
</dbReference>
<dbReference type="NCBIfam" id="TIGR01216">
    <property type="entry name" value="ATP_synt_epsi"/>
    <property type="match status" value="1"/>
</dbReference>
<dbReference type="OrthoDB" id="9804110at2"/>
<dbReference type="EMBL" id="CP001998">
    <property type="protein sequence ID" value="ADE55130.1"/>
    <property type="molecule type" value="Genomic_DNA"/>
</dbReference>
<dbReference type="InterPro" id="IPR001469">
    <property type="entry name" value="ATP_synth_F1_dsu/esu"/>
</dbReference>
<proteinExistence type="inferred from homology"/>
<keyword evidence="5 9" id="KW-0406">Ion transport</keyword>
<evidence type="ECO:0000256" key="5">
    <source>
        <dbReference type="ARBA" id="ARBA00023065"/>
    </source>
</evidence>
<dbReference type="InterPro" id="IPR036771">
    <property type="entry name" value="ATPsynth_dsu/esu_N"/>
</dbReference>
<dbReference type="GO" id="GO:0045259">
    <property type="term" value="C:proton-transporting ATP synthase complex"/>
    <property type="evidence" value="ECO:0007669"/>
    <property type="project" value="UniProtKB-KW"/>
</dbReference>
<evidence type="ECO:0000313" key="12">
    <source>
        <dbReference type="EMBL" id="ADE55130.1"/>
    </source>
</evidence>
<dbReference type="Pfam" id="PF02823">
    <property type="entry name" value="ATP-synt_DE_N"/>
    <property type="match status" value="1"/>
</dbReference>
<keyword evidence="6 9" id="KW-0472">Membrane</keyword>
<keyword evidence="9" id="KW-0375">Hydrogen ion transport</keyword>
<dbReference type="Gene3D" id="2.60.15.10">
    <property type="entry name" value="F0F1 ATP synthase delta/epsilon subunit, N-terminal"/>
    <property type="match status" value="1"/>
</dbReference>
<protein>
    <recommendedName>
        <fullName evidence="9">ATP synthase epsilon chain</fullName>
    </recommendedName>
    <alternativeName>
        <fullName evidence="9">ATP synthase F1 sector epsilon subunit</fullName>
    </alternativeName>
    <alternativeName>
        <fullName evidence="9">F-ATPase epsilon subunit</fullName>
    </alternativeName>
</protein>
<dbReference type="KEGG" id="caa:Caka_2112"/>